<dbReference type="InterPro" id="IPR036388">
    <property type="entry name" value="WH-like_DNA-bd_sf"/>
</dbReference>
<dbReference type="PROSITE" id="PS50043">
    <property type="entry name" value="HTH_LUXR_2"/>
    <property type="match status" value="1"/>
</dbReference>
<dbReference type="EMBL" id="JBHTCH010000014">
    <property type="protein sequence ID" value="MFC7361247.1"/>
    <property type="molecule type" value="Genomic_DNA"/>
</dbReference>
<evidence type="ECO:0000256" key="2">
    <source>
        <dbReference type="ARBA" id="ARBA00022840"/>
    </source>
</evidence>
<evidence type="ECO:0000313" key="5">
    <source>
        <dbReference type="Proteomes" id="UP001596524"/>
    </source>
</evidence>
<dbReference type="InterPro" id="IPR016032">
    <property type="entry name" value="Sig_transdc_resp-reg_C-effctor"/>
</dbReference>
<dbReference type="InterPro" id="IPR027417">
    <property type="entry name" value="P-loop_NTPase"/>
</dbReference>
<dbReference type="SMART" id="SM00421">
    <property type="entry name" value="HTH_LUXR"/>
    <property type="match status" value="1"/>
</dbReference>
<sequence length="948" mass="102804">MAPARLIGRDDDVAILRDAIVSARAEEPRCLLVTGEAGIGKSRLVREALTGMDDTLVVTGHGADMSTGEIPFGVLADTLRDLLHRRGADALTAAERTALAPLLPGSVPSGHVERVQVLSAFVDLLQRLCAEQLVVWVVEDLHWADSATRDLVNLAVRTLRGRLLVVATVRTDDPERTAADEVALTSYVAGLARLPRTTVVPLTRLTPEEVRAQLLELVGSGLSPAVATRIEQLSDGVPFVVEELAAARGRPEVATASNVAAGRLARLFPEARRLVEAAAVGEGHLRIGLLEQVVDATSDELDVALAEAVRSGILVTDNTADAVAFRHALLREAADRELGPGARRSWHRRWAEVLEASPGLLASDPAALAIAEHWHHARDVRRSVEAALAAQPAAERIASVTQQAQLFCRVLEGWSRIDDPESLTGWTLRRVVADAVAVAGPGALADGYALLDAVPLHLLAEHERAAVQLFRALWGEAKGEFDRRFRDQAAHVFDLYDWFSGPRDLFTVHVLLCATRLRRDDPRAQQALELGTVITGELATTDGGLRARARVIEAKSHSRQFESPAAAADFLEHELACLPDRSDNYVLLLDGNLVWCRAVCGEHRSAQQVGAQALARLKHPQLSLGVWEHLVENHTFSLTCTGDWTGARALLEESAPWWEDDLRSSNVRLDLLDIRQRGAVDAEKWRAHIGGDIPGGAAQVLVRHVVAAAGEGDPAGARETYRGVWTDRELRRLDDYVWLMVVDAARMEADAAVGAGVLDDWDDARAHLDTIDVVAGDFHRHGALGEVWPLDLAAQLDRFHGRDARANLEAALAGWERIGHVPDAAVTHLSLAEAHALHGDRESARRHLSTGREIATRLDALPMLKRADALAERWALASRERRTSDVLTGREAEVLALLAEGRTNAEIADTLFMSPKTASVHVSHIIAKLGAANRTEAAATARRHGLLP</sequence>
<dbReference type="Gene3D" id="1.10.10.10">
    <property type="entry name" value="Winged helix-like DNA-binding domain superfamily/Winged helix DNA-binding domain"/>
    <property type="match status" value="1"/>
</dbReference>
<keyword evidence="2" id="KW-0067">ATP-binding</keyword>
<feature type="domain" description="HTH luxR-type" evidence="3">
    <location>
        <begin position="880"/>
        <end position="945"/>
    </location>
</feature>
<dbReference type="RefSeq" id="WP_255888244.1">
    <property type="nucleotide sequence ID" value="NZ_JAFMZM010000001.1"/>
</dbReference>
<gene>
    <name evidence="4" type="ORF">ACFQO6_13295</name>
</gene>
<dbReference type="PANTHER" id="PTHR16305:SF35">
    <property type="entry name" value="TRANSCRIPTIONAL ACTIVATOR DOMAIN"/>
    <property type="match status" value="1"/>
</dbReference>
<reference evidence="5" key="1">
    <citation type="journal article" date="2019" name="Int. J. Syst. Evol. Microbiol.">
        <title>The Global Catalogue of Microorganisms (GCM) 10K type strain sequencing project: providing services to taxonomists for standard genome sequencing and annotation.</title>
        <authorList>
            <consortium name="The Broad Institute Genomics Platform"/>
            <consortium name="The Broad Institute Genome Sequencing Center for Infectious Disease"/>
            <person name="Wu L."/>
            <person name="Ma J."/>
        </authorList>
    </citation>
    <scope>NUCLEOTIDE SEQUENCE [LARGE SCALE GENOMIC DNA]</scope>
    <source>
        <strain evidence="5">FCH27</strain>
    </source>
</reference>
<dbReference type="Proteomes" id="UP001596524">
    <property type="component" value="Unassembled WGS sequence"/>
</dbReference>
<evidence type="ECO:0000259" key="3">
    <source>
        <dbReference type="PROSITE" id="PS50043"/>
    </source>
</evidence>
<dbReference type="Pfam" id="PF00196">
    <property type="entry name" value="GerE"/>
    <property type="match status" value="1"/>
</dbReference>
<dbReference type="InterPro" id="IPR041664">
    <property type="entry name" value="AAA_16"/>
</dbReference>
<evidence type="ECO:0000256" key="1">
    <source>
        <dbReference type="ARBA" id="ARBA00022741"/>
    </source>
</evidence>
<dbReference type="CDD" id="cd06170">
    <property type="entry name" value="LuxR_C_like"/>
    <property type="match status" value="1"/>
</dbReference>
<keyword evidence="1" id="KW-0547">Nucleotide-binding</keyword>
<comment type="caution">
    <text evidence="4">The sequence shown here is derived from an EMBL/GenBank/DDBJ whole genome shotgun (WGS) entry which is preliminary data.</text>
</comment>
<dbReference type="PRINTS" id="PR00038">
    <property type="entry name" value="HTHLUXR"/>
</dbReference>
<dbReference type="SUPFAM" id="SSF46894">
    <property type="entry name" value="C-terminal effector domain of the bipartite response regulators"/>
    <property type="match status" value="1"/>
</dbReference>
<proteinExistence type="predicted"/>
<dbReference type="InterPro" id="IPR000792">
    <property type="entry name" value="Tscrpt_reg_LuxR_C"/>
</dbReference>
<keyword evidence="5" id="KW-1185">Reference proteome</keyword>
<dbReference type="PANTHER" id="PTHR16305">
    <property type="entry name" value="TESTICULAR SOLUBLE ADENYLYL CYCLASE"/>
    <property type="match status" value="1"/>
</dbReference>
<dbReference type="Pfam" id="PF13191">
    <property type="entry name" value="AAA_16"/>
    <property type="match status" value="1"/>
</dbReference>
<accession>A0ABW2N5T3</accession>
<name>A0ABW2N5T3_9ACTN</name>
<evidence type="ECO:0000313" key="4">
    <source>
        <dbReference type="EMBL" id="MFC7361247.1"/>
    </source>
</evidence>
<dbReference type="SUPFAM" id="SSF52540">
    <property type="entry name" value="P-loop containing nucleoside triphosphate hydrolases"/>
    <property type="match status" value="1"/>
</dbReference>
<organism evidence="4 5">
    <name type="scientific">Nocardioides astragali</name>
    <dbReference type="NCBI Taxonomy" id="1776736"/>
    <lineage>
        <taxon>Bacteria</taxon>
        <taxon>Bacillati</taxon>
        <taxon>Actinomycetota</taxon>
        <taxon>Actinomycetes</taxon>
        <taxon>Propionibacteriales</taxon>
        <taxon>Nocardioidaceae</taxon>
        <taxon>Nocardioides</taxon>
    </lineage>
</organism>
<protein>
    <submittedName>
        <fullName evidence="4">AAA family ATPase</fullName>
    </submittedName>
</protein>